<proteinExistence type="predicted"/>
<gene>
    <name evidence="2" type="ORF">rCG_22847</name>
</gene>
<dbReference type="EMBL" id="CH474078">
    <property type="protein sequence ID" value="EDL83871.1"/>
    <property type="molecule type" value="Genomic_DNA"/>
</dbReference>
<evidence type="ECO:0000256" key="1">
    <source>
        <dbReference type="SAM" id="Phobius"/>
    </source>
</evidence>
<name>A6KPC3_RAT</name>
<dbReference type="AlphaFoldDB" id="A6KPC3"/>
<keyword evidence="1" id="KW-1133">Transmembrane helix</keyword>
<reference evidence="3" key="1">
    <citation type="submission" date="2005-09" db="EMBL/GenBank/DDBJ databases">
        <authorList>
            <person name="Mural R.J."/>
            <person name="Li P.W."/>
            <person name="Adams M.D."/>
            <person name="Amanatides P.G."/>
            <person name="Baden-Tillson H."/>
            <person name="Barnstead M."/>
            <person name="Chin S.H."/>
            <person name="Dew I."/>
            <person name="Evans C.A."/>
            <person name="Ferriera S."/>
            <person name="Flanigan M."/>
            <person name="Fosler C."/>
            <person name="Glodek A."/>
            <person name="Gu Z."/>
            <person name="Holt R.A."/>
            <person name="Jennings D."/>
            <person name="Kraft C.L."/>
            <person name="Lu F."/>
            <person name="Nguyen T."/>
            <person name="Nusskern D.R."/>
            <person name="Pfannkoch C.M."/>
            <person name="Sitter C."/>
            <person name="Sutton G.G."/>
            <person name="Venter J.C."/>
            <person name="Wang Z."/>
            <person name="Woodage T."/>
            <person name="Zheng X.H."/>
            <person name="Zhong F."/>
        </authorList>
    </citation>
    <scope>NUCLEOTIDE SEQUENCE [LARGE SCALE GENOMIC DNA]</scope>
    <source>
        <strain>BN</strain>
        <strain evidence="3">Sprague-Dawley</strain>
    </source>
</reference>
<protein>
    <submittedName>
        <fullName evidence="2">RCG22847</fullName>
    </submittedName>
</protein>
<evidence type="ECO:0000313" key="3">
    <source>
        <dbReference type="Proteomes" id="UP000234681"/>
    </source>
</evidence>
<sequence>MKKGTSSWSSLTESEHQCKFSTSFPVVHGLSVLLVCYMYLIYPCCLFLTKGFTLYVLNIIGSKVWRKK</sequence>
<evidence type="ECO:0000313" key="2">
    <source>
        <dbReference type="EMBL" id="EDL83871.1"/>
    </source>
</evidence>
<keyword evidence="1" id="KW-0472">Membrane</keyword>
<keyword evidence="1" id="KW-0812">Transmembrane</keyword>
<accession>A6KPC3</accession>
<dbReference type="Proteomes" id="UP000234681">
    <property type="component" value="Chromosome X"/>
</dbReference>
<organism evidence="2 3">
    <name type="scientific">Rattus norvegicus</name>
    <name type="common">Rat</name>
    <dbReference type="NCBI Taxonomy" id="10116"/>
    <lineage>
        <taxon>Eukaryota</taxon>
        <taxon>Metazoa</taxon>
        <taxon>Chordata</taxon>
        <taxon>Craniata</taxon>
        <taxon>Vertebrata</taxon>
        <taxon>Euteleostomi</taxon>
        <taxon>Mammalia</taxon>
        <taxon>Eutheria</taxon>
        <taxon>Euarchontoglires</taxon>
        <taxon>Glires</taxon>
        <taxon>Rodentia</taxon>
        <taxon>Myomorpha</taxon>
        <taxon>Muroidea</taxon>
        <taxon>Muridae</taxon>
        <taxon>Murinae</taxon>
        <taxon>Rattus</taxon>
    </lineage>
</organism>
<feature type="transmembrane region" description="Helical" evidence="1">
    <location>
        <begin position="20"/>
        <end position="40"/>
    </location>
</feature>